<dbReference type="EMBL" id="ML119118">
    <property type="protein sequence ID" value="RPB14317.1"/>
    <property type="molecule type" value="Genomic_DNA"/>
</dbReference>
<dbReference type="AlphaFoldDB" id="A0A3N4KUW7"/>
<dbReference type="InParanoid" id="A0A3N4KUW7"/>
<evidence type="ECO:0000313" key="3">
    <source>
        <dbReference type="Proteomes" id="UP000277580"/>
    </source>
</evidence>
<name>A0A3N4KUW7_9PEZI</name>
<keyword evidence="3" id="KW-1185">Reference proteome</keyword>
<proteinExistence type="predicted"/>
<evidence type="ECO:0000256" key="1">
    <source>
        <dbReference type="SAM" id="MobiDB-lite"/>
    </source>
</evidence>
<reference evidence="2 3" key="1">
    <citation type="journal article" date="2018" name="Nat. Ecol. Evol.">
        <title>Pezizomycetes genomes reveal the molecular basis of ectomycorrhizal truffle lifestyle.</title>
        <authorList>
            <person name="Murat C."/>
            <person name="Payen T."/>
            <person name="Noel B."/>
            <person name="Kuo A."/>
            <person name="Morin E."/>
            <person name="Chen J."/>
            <person name="Kohler A."/>
            <person name="Krizsan K."/>
            <person name="Balestrini R."/>
            <person name="Da Silva C."/>
            <person name="Montanini B."/>
            <person name="Hainaut M."/>
            <person name="Levati E."/>
            <person name="Barry K.W."/>
            <person name="Belfiori B."/>
            <person name="Cichocki N."/>
            <person name="Clum A."/>
            <person name="Dockter R.B."/>
            <person name="Fauchery L."/>
            <person name="Guy J."/>
            <person name="Iotti M."/>
            <person name="Le Tacon F."/>
            <person name="Lindquist E.A."/>
            <person name="Lipzen A."/>
            <person name="Malagnac F."/>
            <person name="Mello A."/>
            <person name="Molinier V."/>
            <person name="Miyauchi S."/>
            <person name="Poulain J."/>
            <person name="Riccioni C."/>
            <person name="Rubini A."/>
            <person name="Sitrit Y."/>
            <person name="Splivallo R."/>
            <person name="Traeger S."/>
            <person name="Wang M."/>
            <person name="Zifcakova L."/>
            <person name="Wipf D."/>
            <person name="Zambonelli A."/>
            <person name="Paolocci F."/>
            <person name="Nowrousian M."/>
            <person name="Ottonello S."/>
            <person name="Baldrian P."/>
            <person name="Spatafora J.W."/>
            <person name="Henrissat B."/>
            <person name="Nagy L.G."/>
            <person name="Aury J.M."/>
            <person name="Wincker P."/>
            <person name="Grigoriev I.V."/>
            <person name="Bonfante P."/>
            <person name="Martin F.M."/>
        </authorList>
    </citation>
    <scope>NUCLEOTIDE SEQUENCE [LARGE SCALE GENOMIC DNA]</scope>
    <source>
        <strain evidence="2 3">CCBAS932</strain>
    </source>
</reference>
<dbReference type="Proteomes" id="UP000277580">
    <property type="component" value="Unassembled WGS sequence"/>
</dbReference>
<accession>A0A3N4KUW7</accession>
<dbReference type="OrthoDB" id="10472128at2759"/>
<organism evidence="2 3">
    <name type="scientific">Morchella conica CCBAS932</name>
    <dbReference type="NCBI Taxonomy" id="1392247"/>
    <lineage>
        <taxon>Eukaryota</taxon>
        <taxon>Fungi</taxon>
        <taxon>Dikarya</taxon>
        <taxon>Ascomycota</taxon>
        <taxon>Pezizomycotina</taxon>
        <taxon>Pezizomycetes</taxon>
        <taxon>Pezizales</taxon>
        <taxon>Morchellaceae</taxon>
        <taxon>Morchella</taxon>
    </lineage>
</organism>
<gene>
    <name evidence="2" type="ORF">P167DRAFT_65094</name>
</gene>
<evidence type="ECO:0000313" key="2">
    <source>
        <dbReference type="EMBL" id="RPB14317.1"/>
    </source>
</evidence>
<feature type="compositionally biased region" description="Basic and acidic residues" evidence="1">
    <location>
        <begin position="23"/>
        <end position="37"/>
    </location>
</feature>
<feature type="region of interest" description="Disordered" evidence="1">
    <location>
        <begin position="17"/>
        <end position="54"/>
    </location>
</feature>
<protein>
    <submittedName>
        <fullName evidence="2">Uncharacterized protein</fullName>
    </submittedName>
</protein>
<sequence length="80" mass="8107">MYVMAVAVAVSQAGAAASNGSYRKADGEEGVTREKVQRSTASKEGGGILQPDRANADTLDAGTVLDAGTQQVKHGARAGM</sequence>